<dbReference type="InterPro" id="IPR032437">
    <property type="entry name" value="BLM_N"/>
</dbReference>
<gene>
    <name evidence="2" type="ORF">RIMI_LOCUS4843989</name>
</gene>
<organism evidence="2 3">
    <name type="scientific">Ranitomeya imitator</name>
    <name type="common">mimic poison frog</name>
    <dbReference type="NCBI Taxonomy" id="111125"/>
    <lineage>
        <taxon>Eukaryota</taxon>
        <taxon>Metazoa</taxon>
        <taxon>Chordata</taxon>
        <taxon>Craniata</taxon>
        <taxon>Vertebrata</taxon>
        <taxon>Euteleostomi</taxon>
        <taxon>Amphibia</taxon>
        <taxon>Batrachia</taxon>
        <taxon>Anura</taxon>
        <taxon>Neobatrachia</taxon>
        <taxon>Hyloidea</taxon>
        <taxon>Dendrobatidae</taxon>
        <taxon>Dendrobatinae</taxon>
        <taxon>Ranitomeya</taxon>
    </lineage>
</organism>
<dbReference type="Proteomes" id="UP001176940">
    <property type="component" value="Unassembled WGS sequence"/>
</dbReference>
<keyword evidence="3" id="KW-1185">Reference proteome</keyword>
<accession>A0ABN9L5A3</accession>
<reference evidence="2" key="1">
    <citation type="submission" date="2023-07" db="EMBL/GenBank/DDBJ databases">
        <authorList>
            <person name="Stuckert A."/>
        </authorList>
    </citation>
    <scope>NUCLEOTIDE SEQUENCE</scope>
</reference>
<dbReference type="Pfam" id="PF16202">
    <property type="entry name" value="BLM_N"/>
    <property type="match status" value="1"/>
</dbReference>
<sequence length="229" mass="24849">MAALPQNNLQKQLELFSTKLAGNKLSLQKNKPGVFTFKKKSSPDGSTSTSVIQAKQQVPLKDKNVYVSVGDPSKNHLSVLSSMESVNTNRLSTPSCLKLTETSPKPTSFKVVQLSTGQQNDHVPPENASSKTIKDCNTSLSSVLSLEDWDDINDFDTSISPVFHTRKFGKTPQKCSKTKSETSSKPLFTEVDPCNSKDNIRISASDQLVDAKKPDVVSAAVSTEAMVCP</sequence>
<evidence type="ECO:0000313" key="2">
    <source>
        <dbReference type="EMBL" id="CAJ0931705.1"/>
    </source>
</evidence>
<name>A0ABN9L5A3_9NEOB</name>
<feature type="domain" description="RecQ-like DNA helicase BLM N-terminal" evidence="1">
    <location>
        <begin position="1"/>
        <end position="187"/>
    </location>
</feature>
<evidence type="ECO:0000313" key="3">
    <source>
        <dbReference type="Proteomes" id="UP001176940"/>
    </source>
</evidence>
<evidence type="ECO:0000259" key="1">
    <source>
        <dbReference type="Pfam" id="PF16202"/>
    </source>
</evidence>
<feature type="non-terminal residue" evidence="2">
    <location>
        <position position="229"/>
    </location>
</feature>
<dbReference type="EMBL" id="CAUEEQ010007999">
    <property type="protein sequence ID" value="CAJ0931705.1"/>
    <property type="molecule type" value="Genomic_DNA"/>
</dbReference>
<protein>
    <recommendedName>
        <fullName evidence="1">RecQ-like DNA helicase BLM N-terminal domain-containing protein</fullName>
    </recommendedName>
</protein>
<comment type="caution">
    <text evidence="2">The sequence shown here is derived from an EMBL/GenBank/DDBJ whole genome shotgun (WGS) entry which is preliminary data.</text>
</comment>
<proteinExistence type="predicted"/>